<evidence type="ECO:0000313" key="15">
    <source>
        <dbReference type="EMBL" id="MEO3711495.1"/>
    </source>
</evidence>
<feature type="domain" description="UvrD-like helicase ATP-binding" evidence="13">
    <location>
        <begin position="192"/>
        <end position="485"/>
    </location>
</feature>
<dbReference type="CDD" id="cd17932">
    <property type="entry name" value="DEXQc_UvrD"/>
    <property type="match status" value="1"/>
</dbReference>
<comment type="similarity">
    <text evidence="1">Belongs to the helicase family. UvrD subfamily.</text>
</comment>
<evidence type="ECO:0000259" key="13">
    <source>
        <dbReference type="PROSITE" id="PS51198"/>
    </source>
</evidence>
<keyword evidence="2 12" id="KW-0547">Nucleotide-binding</keyword>
<dbReference type="Gene3D" id="1.10.10.160">
    <property type="match status" value="1"/>
</dbReference>
<feature type="binding site" evidence="12">
    <location>
        <begin position="213"/>
        <end position="220"/>
    </location>
    <ligand>
        <name>ATP</name>
        <dbReference type="ChEBI" id="CHEBI:30616"/>
    </ligand>
</feature>
<dbReference type="PANTHER" id="PTHR11070">
    <property type="entry name" value="UVRD / RECB / PCRA DNA HELICASE FAMILY MEMBER"/>
    <property type="match status" value="1"/>
</dbReference>
<evidence type="ECO:0000256" key="7">
    <source>
        <dbReference type="ARBA" id="ARBA00023235"/>
    </source>
</evidence>
<feature type="domain" description="UvrD-like helicase C-terminal" evidence="14">
    <location>
        <begin position="489"/>
        <end position="766"/>
    </location>
</feature>
<dbReference type="InterPro" id="IPR013986">
    <property type="entry name" value="DExx_box_DNA_helicase_dom_sf"/>
</dbReference>
<dbReference type="InterPro" id="IPR027417">
    <property type="entry name" value="P-loop_NTPase"/>
</dbReference>
<dbReference type="PANTHER" id="PTHR11070:SF2">
    <property type="entry name" value="ATP-DEPENDENT DNA HELICASE SRS2"/>
    <property type="match status" value="1"/>
</dbReference>
<comment type="catalytic activity">
    <reaction evidence="8">
        <text>Couples ATP hydrolysis with the unwinding of duplex DNA by translocating in the 3'-5' direction.</text>
        <dbReference type="EC" id="5.6.2.4"/>
    </reaction>
</comment>
<dbReference type="InterPro" id="IPR010359">
    <property type="entry name" value="IrrE_HExxH"/>
</dbReference>
<protein>
    <recommendedName>
        <fullName evidence="9">DNA 3'-5' helicase</fullName>
        <ecNumber evidence="9">5.6.2.4</ecNumber>
    </recommendedName>
    <alternativeName>
        <fullName evidence="10">DNA 3'-5' helicase II</fullName>
    </alternativeName>
</protein>
<dbReference type="PROSITE" id="PS51198">
    <property type="entry name" value="UVRD_HELICASE_ATP_BIND"/>
    <property type="match status" value="1"/>
</dbReference>
<dbReference type="Pfam" id="PF13361">
    <property type="entry name" value="UvrD_C"/>
    <property type="match status" value="2"/>
</dbReference>
<evidence type="ECO:0000256" key="3">
    <source>
        <dbReference type="ARBA" id="ARBA00022801"/>
    </source>
</evidence>
<evidence type="ECO:0000256" key="9">
    <source>
        <dbReference type="ARBA" id="ARBA00034808"/>
    </source>
</evidence>
<evidence type="ECO:0000256" key="1">
    <source>
        <dbReference type="ARBA" id="ARBA00009922"/>
    </source>
</evidence>
<dbReference type="EC" id="5.6.2.4" evidence="9"/>
<evidence type="ECO:0000256" key="6">
    <source>
        <dbReference type="ARBA" id="ARBA00023125"/>
    </source>
</evidence>
<dbReference type="InterPro" id="IPR014017">
    <property type="entry name" value="DNA_helicase_UvrD-like_C"/>
</dbReference>
<keyword evidence="16" id="KW-1185">Reference proteome</keyword>
<evidence type="ECO:0000256" key="2">
    <source>
        <dbReference type="ARBA" id="ARBA00022741"/>
    </source>
</evidence>
<keyword evidence="7" id="KW-0413">Isomerase</keyword>
<dbReference type="Gene3D" id="3.40.50.300">
    <property type="entry name" value="P-loop containing nucleotide triphosphate hydrolases"/>
    <property type="match status" value="2"/>
</dbReference>
<keyword evidence="6" id="KW-0238">DNA-binding</keyword>
<evidence type="ECO:0000256" key="4">
    <source>
        <dbReference type="ARBA" id="ARBA00022806"/>
    </source>
</evidence>
<accession>A0ABV0G8X9</accession>
<organism evidence="15 16">
    <name type="scientific">Roseateles flavus</name>
    <dbReference type="NCBI Taxonomy" id="3149041"/>
    <lineage>
        <taxon>Bacteria</taxon>
        <taxon>Pseudomonadati</taxon>
        <taxon>Pseudomonadota</taxon>
        <taxon>Betaproteobacteria</taxon>
        <taxon>Burkholderiales</taxon>
        <taxon>Sphaerotilaceae</taxon>
        <taxon>Roseateles</taxon>
    </lineage>
</organism>
<keyword evidence="4 12" id="KW-0347">Helicase</keyword>
<dbReference type="RefSeq" id="WP_347605341.1">
    <property type="nucleotide sequence ID" value="NZ_JBDPZC010000001.1"/>
</dbReference>
<evidence type="ECO:0000313" key="16">
    <source>
        <dbReference type="Proteomes" id="UP001462640"/>
    </source>
</evidence>
<keyword evidence="3 12" id="KW-0378">Hydrolase</keyword>
<gene>
    <name evidence="15" type="ORF">ABDJ40_01800</name>
</gene>
<keyword evidence="5 12" id="KW-0067">ATP-binding</keyword>
<dbReference type="InterPro" id="IPR000212">
    <property type="entry name" value="DNA_helicase_UvrD/REP"/>
</dbReference>
<evidence type="ECO:0000256" key="12">
    <source>
        <dbReference type="PROSITE-ProRule" id="PRU00560"/>
    </source>
</evidence>
<dbReference type="PROSITE" id="PS51217">
    <property type="entry name" value="UVRD_HELICASE_CTER"/>
    <property type="match status" value="1"/>
</dbReference>
<dbReference type="SUPFAM" id="SSF52540">
    <property type="entry name" value="P-loop containing nucleoside triphosphate hydrolases"/>
    <property type="match status" value="1"/>
</dbReference>
<evidence type="ECO:0000256" key="10">
    <source>
        <dbReference type="ARBA" id="ARBA00034923"/>
    </source>
</evidence>
<comment type="caution">
    <text evidence="15">The sequence shown here is derived from an EMBL/GenBank/DDBJ whole genome shotgun (WGS) entry which is preliminary data.</text>
</comment>
<evidence type="ECO:0000256" key="8">
    <source>
        <dbReference type="ARBA" id="ARBA00034617"/>
    </source>
</evidence>
<evidence type="ECO:0000256" key="5">
    <source>
        <dbReference type="ARBA" id="ARBA00022840"/>
    </source>
</evidence>
<comment type="catalytic activity">
    <reaction evidence="11">
        <text>ATP + H2O = ADP + phosphate + H(+)</text>
        <dbReference type="Rhea" id="RHEA:13065"/>
        <dbReference type="ChEBI" id="CHEBI:15377"/>
        <dbReference type="ChEBI" id="CHEBI:15378"/>
        <dbReference type="ChEBI" id="CHEBI:30616"/>
        <dbReference type="ChEBI" id="CHEBI:43474"/>
        <dbReference type="ChEBI" id="CHEBI:456216"/>
        <dbReference type="EC" id="5.6.2.4"/>
    </reaction>
</comment>
<evidence type="ECO:0000259" key="14">
    <source>
        <dbReference type="PROSITE" id="PS51217"/>
    </source>
</evidence>
<evidence type="ECO:0000256" key="11">
    <source>
        <dbReference type="ARBA" id="ARBA00048988"/>
    </source>
</evidence>
<dbReference type="GO" id="GO:0004386">
    <property type="term" value="F:helicase activity"/>
    <property type="evidence" value="ECO:0007669"/>
    <property type="project" value="UniProtKB-KW"/>
</dbReference>
<dbReference type="Gene3D" id="1.10.486.10">
    <property type="entry name" value="PCRA, domain 4"/>
    <property type="match status" value="1"/>
</dbReference>
<dbReference type="Proteomes" id="UP001462640">
    <property type="component" value="Unassembled WGS sequence"/>
</dbReference>
<dbReference type="Pfam" id="PF00580">
    <property type="entry name" value="UvrD-helicase"/>
    <property type="match status" value="1"/>
</dbReference>
<reference evidence="15 16" key="1">
    <citation type="submission" date="2024-05" db="EMBL/GenBank/DDBJ databases">
        <title>Roseateles sp. 2.12 16S ribosomal RNA gene Genome sequencing and assembly.</title>
        <authorList>
            <person name="Woo H."/>
        </authorList>
    </citation>
    <scope>NUCLEOTIDE SEQUENCE [LARGE SCALE GENOMIC DNA]</scope>
    <source>
        <strain evidence="15 16">2.12</strain>
    </source>
</reference>
<sequence length="1103" mass="122716">MNPFLRAREEALKLREELVGKQAGSPVSSKDLLSRVEEVIGELGIQPVPKASGVLRGAKATLRRNEGFIYYRDDYDWPKQAYLIAHELGHFKLDPDVDEDDLHRDAEEFVPASPTAAHVEAYGARERDELQKNVFGRELLLPRQVARAMFFAGQGPRAIAKDLGIPLEVARQQVLDAVLLPPYVPLPPGPLPKPSADQLKAIYATEKHVHVVAGPGTGKTTTLVHRVKKLIEEDNVDPRKILVLTFTNKAAAELVDRLQRAGVRGASEIWAGTFHAFGLEFLRKYFQHFNVSQDVAVADKITQLTLTARALANAHLEFYKRTDDPYEWLPPVLETALRVKEELVPIDEYLAAALETTDDDIERARFRDVATVARTYEDALQERGVVDFVDLVAMPAQAIATDRAKFTDVADRYEHVLVDEFQDLTSAMLAMTAELSRNAQSLWVVGDVRQAIYHWRGASLDALLGFERRFARAKRYDLVENRRSVQEVIDLTAFAGEVHPLQDEFPLTEAKCKRGPSGRPPVIYRSTARPAMWTALANNIRQELKDGIALRNQVVLARKGAVVAAAAKELKEAGIPVVYVGELMERQEVKDLLAFIQLVVERSPRALLRIGELVEPKMGTADIMATLQAVADDSSLHRAEWVNSSEVPLSRGGHASRRALAKLMRGFSWSSSPWDFLCELLLERRFLLADLDDHSIDGHLRRLAQWQFAYMARVGDGDRKRTTLFRLLHRVRLRQQVRDIYVDRELPPETNGLEGVRVLTVHGSKGLEFQAVHLACVNGRDFAGDDEENPLLPPEAIRSTVEQHQFEAEVEKHNLLYVAVSRAKDAISIYENSKEFPFDHVVALEEAVGSGVLIEQDGPIGKSATSSATKPTSGTAPAYVAHDQLMAYDRCPRQYLYRFGFELGQELSPNPALQARALVRRTLKELAEANQYDRLAETFARAWAQARLPDASADPQLWSQAWASAVSGSTYLSGLQGKFLQASADVRSLEVGLPWGVVIRAPGGWHLHCVDFYSASKTTLERHDKFLGQLMHLTPIGGKVVAASLLDLSRGTSRDVTPIYVADRSLLSTRSQGLASGDFNPSGGRYPCARCAYSYVCPSLPST</sequence>
<dbReference type="Pfam" id="PF06114">
    <property type="entry name" value="Peptidase_M78"/>
    <property type="match status" value="1"/>
</dbReference>
<dbReference type="InterPro" id="IPR014016">
    <property type="entry name" value="UvrD-like_ATP-bd"/>
</dbReference>
<dbReference type="EMBL" id="JBDPZC010000001">
    <property type="protein sequence ID" value="MEO3711495.1"/>
    <property type="molecule type" value="Genomic_DNA"/>
</dbReference>
<proteinExistence type="inferred from homology"/>
<name>A0ABV0G8X9_9BURK</name>